<feature type="region of interest" description="Disordered" evidence="5">
    <location>
        <begin position="1"/>
        <end position="25"/>
    </location>
</feature>
<keyword evidence="1" id="KW-0805">Transcription regulation</keyword>
<dbReference type="PRINTS" id="PR00455">
    <property type="entry name" value="HTHTETR"/>
</dbReference>
<organism evidence="7 8">
    <name type="scientific">Streptomyces globisporus</name>
    <dbReference type="NCBI Taxonomy" id="1908"/>
    <lineage>
        <taxon>Bacteria</taxon>
        <taxon>Bacillati</taxon>
        <taxon>Actinomycetota</taxon>
        <taxon>Actinomycetes</taxon>
        <taxon>Kitasatosporales</taxon>
        <taxon>Streptomycetaceae</taxon>
        <taxon>Streptomyces</taxon>
    </lineage>
</organism>
<keyword evidence="2 4" id="KW-0238">DNA-binding</keyword>
<dbReference type="PROSITE" id="PS50977">
    <property type="entry name" value="HTH_TETR_2"/>
    <property type="match status" value="1"/>
</dbReference>
<evidence type="ECO:0000256" key="4">
    <source>
        <dbReference type="PROSITE-ProRule" id="PRU00335"/>
    </source>
</evidence>
<dbReference type="InterPro" id="IPR009057">
    <property type="entry name" value="Homeodomain-like_sf"/>
</dbReference>
<gene>
    <name evidence="7" type="ORF">D3105_09120</name>
</gene>
<dbReference type="EMBL" id="QWFA01000036">
    <property type="protein sequence ID" value="ROV68879.1"/>
    <property type="molecule type" value="Genomic_DNA"/>
</dbReference>
<name>A0A423V2P3_STRGL</name>
<dbReference type="InterPro" id="IPR036271">
    <property type="entry name" value="Tet_transcr_reg_TetR-rel_C_sf"/>
</dbReference>
<evidence type="ECO:0000256" key="1">
    <source>
        <dbReference type="ARBA" id="ARBA00023015"/>
    </source>
</evidence>
<feature type="DNA-binding region" description="H-T-H motif" evidence="4">
    <location>
        <begin position="46"/>
        <end position="65"/>
    </location>
</feature>
<evidence type="ECO:0000313" key="8">
    <source>
        <dbReference type="Proteomes" id="UP000285596"/>
    </source>
</evidence>
<sequence length="227" mass="24617">MDAVKGSDGQNARRPGKRDERSRRTREKIVAAALELFVAQGYGATSLQEVADRAGVAVQTVYFVFRNKRTLFKDVVDTSIAGDVEPVATMDRDWFRAACAEPTAAGQLRAHVRGVRGILGRVAPVIPLIAAAAATDPEIAAQWPAGPDPRYTVQHAAAEALTSKPDARPDVDTARAADLLYGLLSPELYLIFTRDRGWSPDAWEAWACTALLAQLCKDEEWTAGPDD</sequence>
<dbReference type="InterPro" id="IPR050109">
    <property type="entry name" value="HTH-type_TetR-like_transc_reg"/>
</dbReference>
<protein>
    <submittedName>
        <fullName evidence="7">TetR/AcrR family transcriptional regulator</fullName>
    </submittedName>
</protein>
<proteinExistence type="predicted"/>
<evidence type="ECO:0000256" key="5">
    <source>
        <dbReference type="SAM" id="MobiDB-lite"/>
    </source>
</evidence>
<reference evidence="7 8" key="1">
    <citation type="submission" date="2018-08" db="EMBL/GenBank/DDBJ databases">
        <title>Streptomyces globisporus 1912-4Crt, whole genome shotgun sequence.</title>
        <authorList>
            <person name="Matselyukh B."/>
        </authorList>
    </citation>
    <scope>NUCLEOTIDE SEQUENCE [LARGE SCALE GENOMIC DNA]</scope>
    <source>
        <strain evidence="7 8">1912-4Crt</strain>
    </source>
</reference>
<dbReference type="Proteomes" id="UP000285596">
    <property type="component" value="Unassembled WGS sequence"/>
</dbReference>
<evidence type="ECO:0000256" key="2">
    <source>
        <dbReference type="ARBA" id="ARBA00023125"/>
    </source>
</evidence>
<keyword evidence="3" id="KW-0804">Transcription</keyword>
<evidence type="ECO:0000313" key="7">
    <source>
        <dbReference type="EMBL" id="ROV68879.1"/>
    </source>
</evidence>
<dbReference type="Gene3D" id="1.10.10.60">
    <property type="entry name" value="Homeodomain-like"/>
    <property type="match status" value="1"/>
</dbReference>
<dbReference type="SUPFAM" id="SSF48498">
    <property type="entry name" value="Tetracyclin repressor-like, C-terminal domain"/>
    <property type="match status" value="1"/>
</dbReference>
<dbReference type="GO" id="GO:0003700">
    <property type="term" value="F:DNA-binding transcription factor activity"/>
    <property type="evidence" value="ECO:0007669"/>
    <property type="project" value="TreeGrafter"/>
</dbReference>
<dbReference type="Gene3D" id="1.10.357.10">
    <property type="entry name" value="Tetracycline Repressor, domain 2"/>
    <property type="match status" value="1"/>
</dbReference>
<accession>A0A423V2P3</accession>
<comment type="caution">
    <text evidence="7">The sequence shown here is derived from an EMBL/GenBank/DDBJ whole genome shotgun (WGS) entry which is preliminary data.</text>
</comment>
<evidence type="ECO:0000256" key="3">
    <source>
        <dbReference type="ARBA" id="ARBA00023163"/>
    </source>
</evidence>
<dbReference type="PANTHER" id="PTHR30055:SF234">
    <property type="entry name" value="HTH-TYPE TRANSCRIPTIONAL REGULATOR BETI"/>
    <property type="match status" value="1"/>
</dbReference>
<dbReference type="InterPro" id="IPR001647">
    <property type="entry name" value="HTH_TetR"/>
</dbReference>
<dbReference type="GO" id="GO:0000976">
    <property type="term" value="F:transcription cis-regulatory region binding"/>
    <property type="evidence" value="ECO:0007669"/>
    <property type="project" value="TreeGrafter"/>
</dbReference>
<evidence type="ECO:0000259" key="6">
    <source>
        <dbReference type="PROSITE" id="PS50977"/>
    </source>
</evidence>
<dbReference type="Pfam" id="PF00440">
    <property type="entry name" value="TetR_N"/>
    <property type="match status" value="1"/>
</dbReference>
<dbReference type="PANTHER" id="PTHR30055">
    <property type="entry name" value="HTH-TYPE TRANSCRIPTIONAL REGULATOR RUTR"/>
    <property type="match status" value="1"/>
</dbReference>
<dbReference type="SUPFAM" id="SSF46689">
    <property type="entry name" value="Homeodomain-like"/>
    <property type="match status" value="1"/>
</dbReference>
<dbReference type="RefSeq" id="WP_118901910.1">
    <property type="nucleotide sequence ID" value="NZ_QWFA01000036.1"/>
</dbReference>
<dbReference type="AlphaFoldDB" id="A0A423V2P3"/>
<feature type="domain" description="HTH tetR-type" evidence="6">
    <location>
        <begin position="23"/>
        <end position="83"/>
    </location>
</feature>